<keyword evidence="1" id="KW-0732">Signal</keyword>
<evidence type="ECO:0008006" key="4">
    <source>
        <dbReference type="Google" id="ProtNLM"/>
    </source>
</evidence>
<dbReference type="Proteomes" id="UP000008237">
    <property type="component" value="Unassembled WGS sequence"/>
</dbReference>
<dbReference type="FunCoup" id="E2C2I6">
    <property type="interactions" value="17"/>
</dbReference>
<reference evidence="2 3" key="1">
    <citation type="journal article" date="2010" name="Science">
        <title>Genomic comparison of the ants Camponotus floridanus and Harpegnathos saltator.</title>
        <authorList>
            <person name="Bonasio R."/>
            <person name="Zhang G."/>
            <person name="Ye C."/>
            <person name="Mutti N.S."/>
            <person name="Fang X."/>
            <person name="Qin N."/>
            <person name="Donahue G."/>
            <person name="Yang P."/>
            <person name="Li Q."/>
            <person name="Li C."/>
            <person name="Zhang P."/>
            <person name="Huang Z."/>
            <person name="Berger S.L."/>
            <person name="Reinberg D."/>
            <person name="Wang J."/>
            <person name="Liebig J."/>
        </authorList>
    </citation>
    <scope>NUCLEOTIDE SEQUENCE [LARGE SCALE GENOMIC DNA]</scope>
    <source>
        <strain evidence="2 3">R22 G/1</strain>
    </source>
</reference>
<dbReference type="EMBL" id="GL452135">
    <property type="protein sequence ID" value="EFN77842.1"/>
    <property type="molecule type" value="Genomic_DNA"/>
</dbReference>
<keyword evidence="3" id="KW-1185">Reference proteome</keyword>
<feature type="signal peptide" evidence="1">
    <location>
        <begin position="1"/>
        <end position="19"/>
    </location>
</feature>
<accession>E2C2I6</accession>
<name>E2C2I6_HARSA</name>
<organism evidence="3">
    <name type="scientific">Harpegnathos saltator</name>
    <name type="common">Jerdon's jumping ant</name>
    <dbReference type="NCBI Taxonomy" id="610380"/>
    <lineage>
        <taxon>Eukaryota</taxon>
        <taxon>Metazoa</taxon>
        <taxon>Ecdysozoa</taxon>
        <taxon>Arthropoda</taxon>
        <taxon>Hexapoda</taxon>
        <taxon>Insecta</taxon>
        <taxon>Pterygota</taxon>
        <taxon>Neoptera</taxon>
        <taxon>Endopterygota</taxon>
        <taxon>Hymenoptera</taxon>
        <taxon>Apocrita</taxon>
        <taxon>Aculeata</taxon>
        <taxon>Formicoidea</taxon>
        <taxon>Formicidae</taxon>
        <taxon>Ponerinae</taxon>
        <taxon>Ponerini</taxon>
        <taxon>Harpegnathos</taxon>
    </lineage>
</organism>
<feature type="chain" id="PRO_5003157591" description="Pupal cuticle protein" evidence="1">
    <location>
        <begin position="20"/>
        <end position="289"/>
    </location>
</feature>
<protein>
    <recommendedName>
        <fullName evidence="4">Pupal cuticle protein</fullName>
    </recommendedName>
</protein>
<dbReference type="InParanoid" id="E2C2I6"/>
<dbReference type="AlphaFoldDB" id="E2C2I6"/>
<dbReference type="OrthoDB" id="8117569at2759"/>
<proteinExistence type="predicted"/>
<dbReference type="OMA" id="YGQAAHV"/>
<evidence type="ECO:0000256" key="1">
    <source>
        <dbReference type="SAM" id="SignalP"/>
    </source>
</evidence>
<gene>
    <name evidence="2" type="ORF">EAI_11749</name>
</gene>
<sequence length="289" mass="30197">MRTLIVVLSCLAWATLASAAYAPYQEHGVQGYYHGPLAPLAHDGRVVDTPEVAHAKKAHLAAHAAEAAKNAHHGYHAGYHADDGQGVYHHGAHHHVAAYHGPPAPLGHDGRVVDTPEVAHAKAAHLAAHAEEVAKILVFACMSSATLAAPQWYGGPAYAPHASPAPLGPDGRVVDTPEVAQLKAAHLNALAEANARAPKGPASYVGPDGPYASGNYISRYSGPPAPLGADGRVVDTPEVQQAKAVHFSLYNAEAQRVPAGPVDPAGAYDPSWNNAAYNPTWEGPARNYY</sequence>
<evidence type="ECO:0000313" key="3">
    <source>
        <dbReference type="Proteomes" id="UP000008237"/>
    </source>
</evidence>
<evidence type="ECO:0000313" key="2">
    <source>
        <dbReference type="EMBL" id="EFN77842.1"/>
    </source>
</evidence>